<evidence type="ECO:0000313" key="1">
    <source>
        <dbReference type="EMBL" id="KAK0496581.1"/>
    </source>
</evidence>
<proteinExistence type="predicted"/>
<comment type="caution">
    <text evidence="1">The sequence shown here is derived from an EMBL/GenBank/DDBJ whole genome shotgun (WGS) entry which is preliminary data.</text>
</comment>
<keyword evidence="2" id="KW-1185">Reference proteome</keyword>
<protein>
    <submittedName>
        <fullName evidence="1">Uncharacterized protein</fullName>
    </submittedName>
</protein>
<accession>A0AA39Q774</accession>
<dbReference type="EMBL" id="JAUEPU010000015">
    <property type="protein sequence ID" value="KAK0496581.1"/>
    <property type="molecule type" value="Genomic_DNA"/>
</dbReference>
<evidence type="ECO:0000313" key="2">
    <source>
        <dbReference type="Proteomes" id="UP001175228"/>
    </source>
</evidence>
<organism evidence="1 2">
    <name type="scientific">Armillaria luteobubalina</name>
    <dbReference type="NCBI Taxonomy" id="153913"/>
    <lineage>
        <taxon>Eukaryota</taxon>
        <taxon>Fungi</taxon>
        <taxon>Dikarya</taxon>
        <taxon>Basidiomycota</taxon>
        <taxon>Agaricomycotina</taxon>
        <taxon>Agaricomycetes</taxon>
        <taxon>Agaricomycetidae</taxon>
        <taxon>Agaricales</taxon>
        <taxon>Marasmiineae</taxon>
        <taxon>Physalacriaceae</taxon>
        <taxon>Armillaria</taxon>
    </lineage>
</organism>
<gene>
    <name evidence="1" type="ORF">EDD18DRAFT_1074476</name>
</gene>
<dbReference type="Proteomes" id="UP001175228">
    <property type="component" value="Unassembled WGS sequence"/>
</dbReference>
<sequence length="295" mass="33973">MYNTCFEDWSCRNIGEMQRYMEASCDAGTIKERDRIFKDYGVHWSELWRLPYWDPLWMLVIDSMHCILEGLIHYHCLNVLEINNTKASKARKFILAFSYPWIEYSVNKVAKLGCPMVADNHYKDITAIHKLLPQPLGDGEPLEDGTIVNITVKQLRKRLKSKHVEPLQFVCCTLDLPQMQQSKIKGSFKEVEVKDKGDLTDLLVGWVRYAITYIQLVIKTTSMSSRNNSVPSNYGEASVGTIKANKWHILSTVYLPITLVTLWGDNNRQPPPNNSWCLQLLDHMMALFQAVTIVC</sequence>
<name>A0AA39Q774_9AGAR</name>
<reference evidence="1" key="1">
    <citation type="submission" date="2023-06" db="EMBL/GenBank/DDBJ databases">
        <authorList>
            <consortium name="Lawrence Berkeley National Laboratory"/>
            <person name="Ahrendt S."/>
            <person name="Sahu N."/>
            <person name="Indic B."/>
            <person name="Wong-Bajracharya J."/>
            <person name="Merenyi Z."/>
            <person name="Ke H.-M."/>
            <person name="Monk M."/>
            <person name="Kocsube S."/>
            <person name="Drula E."/>
            <person name="Lipzen A."/>
            <person name="Balint B."/>
            <person name="Henrissat B."/>
            <person name="Andreopoulos B."/>
            <person name="Martin F.M."/>
            <person name="Harder C.B."/>
            <person name="Rigling D."/>
            <person name="Ford K.L."/>
            <person name="Foster G.D."/>
            <person name="Pangilinan J."/>
            <person name="Papanicolaou A."/>
            <person name="Barry K."/>
            <person name="LaButti K."/>
            <person name="Viragh M."/>
            <person name="Koriabine M."/>
            <person name="Yan M."/>
            <person name="Riley R."/>
            <person name="Champramary S."/>
            <person name="Plett K.L."/>
            <person name="Tsai I.J."/>
            <person name="Slot J."/>
            <person name="Sipos G."/>
            <person name="Plett J."/>
            <person name="Nagy L.G."/>
            <person name="Grigoriev I.V."/>
        </authorList>
    </citation>
    <scope>NUCLEOTIDE SEQUENCE</scope>
    <source>
        <strain evidence="1">HWK02</strain>
    </source>
</reference>
<dbReference type="AlphaFoldDB" id="A0AA39Q774"/>